<dbReference type="InterPro" id="IPR012094">
    <property type="entry name" value="tRNA_Ile_lys_synt"/>
</dbReference>
<evidence type="ECO:0000256" key="2">
    <source>
        <dbReference type="ARBA" id="ARBA00022598"/>
    </source>
</evidence>
<evidence type="ECO:0000256" key="3">
    <source>
        <dbReference type="ARBA" id="ARBA00022694"/>
    </source>
</evidence>
<dbReference type="EMBL" id="VSSQ01006079">
    <property type="protein sequence ID" value="MPM31456.1"/>
    <property type="molecule type" value="Genomic_DNA"/>
</dbReference>
<keyword evidence="5" id="KW-0067">ATP-binding</keyword>
<dbReference type="GO" id="GO:0005524">
    <property type="term" value="F:ATP binding"/>
    <property type="evidence" value="ECO:0007669"/>
    <property type="project" value="UniProtKB-KW"/>
</dbReference>
<dbReference type="InterPro" id="IPR014729">
    <property type="entry name" value="Rossmann-like_a/b/a_fold"/>
</dbReference>
<dbReference type="InterPro" id="IPR012795">
    <property type="entry name" value="tRNA_Ile_lys_synt_N"/>
</dbReference>
<evidence type="ECO:0000259" key="7">
    <source>
        <dbReference type="Pfam" id="PF01171"/>
    </source>
</evidence>
<dbReference type="AlphaFoldDB" id="A0A644YSG3"/>
<protein>
    <recommendedName>
        <fullName evidence="1">tRNA(Ile)-lysidine synthetase</fullName>
        <ecNumber evidence="1">6.3.4.19</ecNumber>
    </recommendedName>
</protein>
<dbReference type="PANTHER" id="PTHR43033:SF1">
    <property type="entry name" value="TRNA(ILE)-LYSIDINE SYNTHASE-RELATED"/>
    <property type="match status" value="1"/>
</dbReference>
<dbReference type="CDD" id="cd01992">
    <property type="entry name" value="TilS_N"/>
    <property type="match status" value="1"/>
</dbReference>
<sequence length="477" mass="53211">MPTTDATVVREIQSFLLKHGIPSDAGIAVAFSGGCDSLALLVALKAIHPKRPLLALYVNHQLRDDEELKQELLLNKANCEELAVALQVLDLGKDQVAGLASRRGGGIEDAARTLRYEVLSEACRNAGFRYLATAHHADDQLETVLMHLFHASSIVSMQGIQPVRRISNELSLIRPALSLEHSCLEQYLRTRGLCWSEDSSNNEHSFLRNAIRHTLLPRIRTLFPEPYQAVQRMSDRFSSVGDLLEDLVAAAMSNVNFHEGNMTFPLKLFQALHPSVAELFLYRLALRFAGEKRISHGLIGRLISALSTSTQTSRWVIESTNMHISLSKSRVVWKRIEQVWNFCLPLERPSDAQILDVGNQVEFSIQDEDPTIDATLLRIDATMLDEPVLRSAADSDVIALEAGVVNVKKLLALYKIDRAKHPAVPVLADRSGVVAVFARSFGGRDRLAKRFKAPLARRLTNIYSSNKRNDCSEIEKR</sequence>
<dbReference type="HAMAP" id="MF_01161">
    <property type="entry name" value="tRNA_Ile_lys_synt"/>
    <property type="match status" value="1"/>
</dbReference>
<proteinExistence type="inferred from homology"/>
<evidence type="ECO:0000256" key="4">
    <source>
        <dbReference type="ARBA" id="ARBA00022741"/>
    </source>
</evidence>
<name>A0A644YSG3_9ZZZZ</name>
<comment type="caution">
    <text evidence="8">The sequence shown here is derived from an EMBL/GenBank/DDBJ whole genome shotgun (WGS) entry which is preliminary data.</text>
</comment>
<reference evidence="8" key="1">
    <citation type="submission" date="2019-08" db="EMBL/GenBank/DDBJ databases">
        <authorList>
            <person name="Kucharzyk K."/>
            <person name="Murdoch R.W."/>
            <person name="Higgins S."/>
            <person name="Loffler F."/>
        </authorList>
    </citation>
    <scope>NUCLEOTIDE SEQUENCE</scope>
</reference>
<organism evidence="8">
    <name type="scientific">bioreactor metagenome</name>
    <dbReference type="NCBI Taxonomy" id="1076179"/>
    <lineage>
        <taxon>unclassified sequences</taxon>
        <taxon>metagenomes</taxon>
        <taxon>ecological metagenomes</taxon>
    </lineage>
</organism>
<dbReference type="SUPFAM" id="SSF52402">
    <property type="entry name" value="Adenine nucleotide alpha hydrolases-like"/>
    <property type="match status" value="1"/>
</dbReference>
<dbReference type="Pfam" id="PF01171">
    <property type="entry name" value="ATP_bind_3"/>
    <property type="match status" value="1"/>
</dbReference>
<keyword evidence="4" id="KW-0547">Nucleotide-binding</keyword>
<dbReference type="EC" id="6.3.4.19" evidence="1"/>
<comment type="catalytic activity">
    <reaction evidence="6">
        <text>cytidine(34) in tRNA(Ile2) + L-lysine + ATP = lysidine(34) in tRNA(Ile2) + AMP + diphosphate + H(+)</text>
        <dbReference type="Rhea" id="RHEA:43744"/>
        <dbReference type="Rhea" id="RHEA-COMP:10625"/>
        <dbReference type="Rhea" id="RHEA-COMP:10670"/>
        <dbReference type="ChEBI" id="CHEBI:15378"/>
        <dbReference type="ChEBI" id="CHEBI:30616"/>
        <dbReference type="ChEBI" id="CHEBI:32551"/>
        <dbReference type="ChEBI" id="CHEBI:33019"/>
        <dbReference type="ChEBI" id="CHEBI:82748"/>
        <dbReference type="ChEBI" id="CHEBI:83665"/>
        <dbReference type="ChEBI" id="CHEBI:456215"/>
        <dbReference type="EC" id="6.3.4.19"/>
    </reaction>
</comment>
<dbReference type="Gene3D" id="3.40.50.620">
    <property type="entry name" value="HUPs"/>
    <property type="match status" value="1"/>
</dbReference>
<keyword evidence="3" id="KW-0819">tRNA processing</keyword>
<evidence type="ECO:0000313" key="8">
    <source>
        <dbReference type="EMBL" id="MPM31456.1"/>
    </source>
</evidence>
<dbReference type="GO" id="GO:0008033">
    <property type="term" value="P:tRNA processing"/>
    <property type="evidence" value="ECO:0007669"/>
    <property type="project" value="UniProtKB-KW"/>
</dbReference>
<dbReference type="NCBIfam" id="TIGR02432">
    <property type="entry name" value="lysidine_TilS_N"/>
    <property type="match status" value="1"/>
</dbReference>
<evidence type="ECO:0000256" key="1">
    <source>
        <dbReference type="ARBA" id="ARBA00013267"/>
    </source>
</evidence>
<feature type="domain" description="tRNA(Ile)-lysidine/2-thiocytidine synthase N-terminal" evidence="7">
    <location>
        <begin position="27"/>
        <end position="213"/>
    </location>
</feature>
<evidence type="ECO:0000256" key="5">
    <source>
        <dbReference type="ARBA" id="ARBA00022840"/>
    </source>
</evidence>
<dbReference type="InterPro" id="IPR011063">
    <property type="entry name" value="TilS/TtcA_N"/>
</dbReference>
<gene>
    <name evidence="8" type="primary">tilS_24</name>
    <name evidence="8" type="ORF">SDC9_78011</name>
</gene>
<accession>A0A644YSG3</accession>
<dbReference type="PANTHER" id="PTHR43033">
    <property type="entry name" value="TRNA(ILE)-LYSIDINE SYNTHASE-RELATED"/>
    <property type="match status" value="1"/>
</dbReference>
<dbReference type="GO" id="GO:0032267">
    <property type="term" value="F:tRNA(Ile)-lysidine synthase activity"/>
    <property type="evidence" value="ECO:0007669"/>
    <property type="project" value="UniProtKB-EC"/>
</dbReference>
<evidence type="ECO:0000256" key="6">
    <source>
        <dbReference type="ARBA" id="ARBA00048539"/>
    </source>
</evidence>
<keyword evidence="2 8" id="KW-0436">Ligase</keyword>